<evidence type="ECO:0000256" key="1">
    <source>
        <dbReference type="ARBA" id="ARBA00004141"/>
    </source>
</evidence>
<keyword evidence="10" id="KW-1185">Reference proteome</keyword>
<dbReference type="OrthoDB" id="9791970at2"/>
<dbReference type="AlphaFoldDB" id="A0A7G6E1H3"/>
<dbReference type="GO" id="GO:0048038">
    <property type="term" value="F:quinone binding"/>
    <property type="evidence" value="ECO:0007669"/>
    <property type="project" value="UniProtKB-KW"/>
</dbReference>
<evidence type="ECO:0000256" key="4">
    <source>
        <dbReference type="ARBA" id="ARBA00022692"/>
    </source>
</evidence>
<comment type="catalytic activity">
    <reaction evidence="7 8">
        <text>a quinone + NADH + 5 H(+)(in) = a quinol + NAD(+) + 4 H(+)(out)</text>
        <dbReference type="Rhea" id="RHEA:57888"/>
        <dbReference type="ChEBI" id="CHEBI:15378"/>
        <dbReference type="ChEBI" id="CHEBI:24646"/>
        <dbReference type="ChEBI" id="CHEBI:57540"/>
        <dbReference type="ChEBI" id="CHEBI:57945"/>
        <dbReference type="ChEBI" id="CHEBI:132124"/>
    </reaction>
</comment>
<evidence type="ECO:0000313" key="10">
    <source>
        <dbReference type="Proteomes" id="UP000515847"/>
    </source>
</evidence>
<keyword evidence="5 7" id="KW-1133">Transmembrane helix</keyword>
<dbReference type="EMBL" id="CP045798">
    <property type="protein sequence ID" value="QNB45927.1"/>
    <property type="molecule type" value="Genomic_DNA"/>
</dbReference>
<keyword evidence="6 7" id="KW-0472">Membrane</keyword>
<dbReference type="KEGG" id="tfr:BR63_06130"/>
<name>A0A7G6E1H3_THEFR</name>
<protein>
    <recommendedName>
        <fullName evidence="7">NADH-quinone oxidoreductase subunit A</fullName>
        <ecNumber evidence="7">7.1.1.-</ecNumber>
    </recommendedName>
    <alternativeName>
        <fullName evidence="7">NADH dehydrogenase I subunit A</fullName>
    </alternativeName>
    <alternativeName>
        <fullName evidence="7">NDH-1 subunit A</fullName>
    </alternativeName>
    <alternativeName>
        <fullName evidence="7">NUO1</fullName>
    </alternativeName>
</protein>
<keyword evidence="7" id="KW-1003">Cell membrane</keyword>
<accession>A0A7G6E1H3</accession>
<dbReference type="GO" id="GO:0050136">
    <property type="term" value="F:NADH dehydrogenase (quinone) (non-electrogenic) activity"/>
    <property type="evidence" value="ECO:0007669"/>
    <property type="project" value="UniProtKB-UniRule"/>
</dbReference>
<dbReference type="GO" id="GO:0008137">
    <property type="term" value="F:NADH dehydrogenase (ubiquinone) activity"/>
    <property type="evidence" value="ECO:0007669"/>
    <property type="project" value="InterPro"/>
</dbReference>
<dbReference type="GO" id="GO:0030964">
    <property type="term" value="C:NADH dehydrogenase complex"/>
    <property type="evidence" value="ECO:0007669"/>
    <property type="project" value="TreeGrafter"/>
</dbReference>
<dbReference type="InterPro" id="IPR038430">
    <property type="entry name" value="NDAH_ubi_oxred_su3_sf"/>
</dbReference>
<keyword evidence="7" id="KW-1278">Translocase</keyword>
<dbReference type="HAMAP" id="MF_01394">
    <property type="entry name" value="NDH1_NuoA"/>
    <property type="match status" value="1"/>
</dbReference>
<dbReference type="Proteomes" id="UP000515847">
    <property type="component" value="Chromosome"/>
</dbReference>
<comment type="similarity">
    <text evidence="2 7 8">Belongs to the complex I subunit 3 family.</text>
</comment>
<feature type="transmembrane region" description="Helical" evidence="7">
    <location>
        <begin position="87"/>
        <end position="110"/>
    </location>
</feature>
<sequence length="118" mass="13972">MLQQYGAIGLFFIFGIIFGFAALATNWLLRPKKPHQVKLETYECGMETIGETWVQFKINYFLYALVFLVFDVETIFLYPWAVTFQKLGFFAFVEMFIFLAILVVGFWYAWKEGAFEWQ</sequence>
<organism evidence="9 10">
    <name type="scientific">Thermanaerosceptrum fracticalcis</name>
    <dbReference type="NCBI Taxonomy" id="1712410"/>
    <lineage>
        <taxon>Bacteria</taxon>
        <taxon>Bacillati</taxon>
        <taxon>Bacillota</taxon>
        <taxon>Clostridia</taxon>
        <taxon>Eubacteriales</taxon>
        <taxon>Peptococcaceae</taxon>
        <taxon>Thermanaerosceptrum</taxon>
    </lineage>
</organism>
<keyword evidence="4 7" id="KW-0812">Transmembrane</keyword>
<dbReference type="InterPro" id="IPR023043">
    <property type="entry name" value="NAD(P)H_OxRDtase_bac/plastid"/>
</dbReference>
<comment type="subcellular location">
    <subcellularLocation>
        <location evidence="7 8">Cell membrane</location>
        <topology evidence="7 8">Multi-pass membrane protein</topology>
    </subcellularLocation>
    <subcellularLocation>
        <location evidence="1">Membrane</location>
        <topology evidence="1">Multi-pass membrane protein</topology>
    </subcellularLocation>
</comment>
<comment type="function">
    <text evidence="7">NDH-1 shuttles electrons from NADH, via FMN and iron-sulfur (Fe-S) centers, to quinones in the respiratory chain. The immediate electron acceptor for the enzyme in this species is believed to be a menaquinone. Couples the redox reaction to proton translocation (for every two electrons transferred, four hydrogen ions are translocated across the cytoplasmic membrane), and thus conserves the redox energy in a proton gradient.</text>
</comment>
<comment type="subunit">
    <text evidence="7">NDH-1 is composed of 14 different subunits. Subunits NuoA, H, J, K, L, M, N constitute the membrane sector of the complex.</text>
</comment>
<keyword evidence="7 8" id="KW-0520">NAD</keyword>
<reference evidence="9 10" key="1">
    <citation type="journal article" date="2019" name="Front. Microbiol.">
        <title>Thermoanaerosceptrum fracticalcis gen. nov. sp. nov., a Novel Fumarate-Fermenting Microorganism From a Deep Fractured Carbonate Aquifer of the US Great Basin.</title>
        <authorList>
            <person name="Hamilton-Brehm S.D."/>
            <person name="Stewart L.E."/>
            <person name="Zavarin M."/>
            <person name="Caldwell M."/>
            <person name="Lawson P.A."/>
            <person name="Onstott T.C."/>
            <person name="Grzymski J."/>
            <person name="Neveux I."/>
            <person name="Lollar B.S."/>
            <person name="Russell C.E."/>
            <person name="Moser D.P."/>
        </authorList>
    </citation>
    <scope>NUCLEOTIDE SEQUENCE [LARGE SCALE GENOMIC DNA]</scope>
    <source>
        <strain evidence="9 10">DRI-13</strain>
    </source>
</reference>
<dbReference type="InterPro" id="IPR000440">
    <property type="entry name" value="NADH_UbQ/plastoQ_OxRdtase_su3"/>
</dbReference>
<feature type="transmembrane region" description="Helical" evidence="7">
    <location>
        <begin position="6"/>
        <end position="29"/>
    </location>
</feature>
<evidence type="ECO:0000256" key="7">
    <source>
        <dbReference type="HAMAP-Rule" id="MF_01394"/>
    </source>
</evidence>
<proteinExistence type="inferred from homology"/>
<dbReference type="Gene3D" id="1.20.58.1610">
    <property type="entry name" value="NADH:ubiquinone/plastoquinone oxidoreductase, chain 3"/>
    <property type="match status" value="1"/>
</dbReference>
<evidence type="ECO:0000256" key="6">
    <source>
        <dbReference type="ARBA" id="ARBA00023136"/>
    </source>
</evidence>
<dbReference type="PANTHER" id="PTHR11058:SF9">
    <property type="entry name" value="NADH-UBIQUINONE OXIDOREDUCTASE CHAIN 3"/>
    <property type="match status" value="1"/>
</dbReference>
<dbReference type="RefSeq" id="WP_034422816.1">
    <property type="nucleotide sequence ID" value="NZ_CP045798.1"/>
</dbReference>
<dbReference type="GO" id="GO:0005886">
    <property type="term" value="C:plasma membrane"/>
    <property type="evidence" value="ECO:0007669"/>
    <property type="project" value="UniProtKB-SubCell"/>
</dbReference>
<dbReference type="EC" id="7.1.1.-" evidence="7"/>
<keyword evidence="7 8" id="KW-0874">Quinone</keyword>
<evidence type="ECO:0000256" key="8">
    <source>
        <dbReference type="RuleBase" id="RU003639"/>
    </source>
</evidence>
<keyword evidence="3 7" id="KW-0813">Transport</keyword>
<feature type="transmembrane region" description="Helical" evidence="7">
    <location>
        <begin position="60"/>
        <end position="81"/>
    </location>
</feature>
<evidence type="ECO:0000256" key="3">
    <source>
        <dbReference type="ARBA" id="ARBA00022448"/>
    </source>
</evidence>
<evidence type="ECO:0000256" key="2">
    <source>
        <dbReference type="ARBA" id="ARBA00008472"/>
    </source>
</evidence>
<evidence type="ECO:0000313" key="9">
    <source>
        <dbReference type="EMBL" id="QNB45927.1"/>
    </source>
</evidence>
<evidence type="ECO:0000256" key="5">
    <source>
        <dbReference type="ARBA" id="ARBA00022989"/>
    </source>
</evidence>
<gene>
    <name evidence="7" type="primary">nuoA</name>
    <name evidence="9" type="ORF">BR63_06130</name>
</gene>
<dbReference type="Pfam" id="PF00507">
    <property type="entry name" value="Oxidored_q4"/>
    <property type="match status" value="1"/>
</dbReference>
<dbReference type="PANTHER" id="PTHR11058">
    <property type="entry name" value="NADH-UBIQUINONE OXIDOREDUCTASE CHAIN 3"/>
    <property type="match status" value="1"/>
</dbReference>